<accession>A0A1I6NYV9</accession>
<name>A0A1I6NYV9_9BACL</name>
<reference evidence="2" key="1">
    <citation type="submission" date="2016-10" db="EMBL/GenBank/DDBJ databases">
        <authorList>
            <person name="Varghese N."/>
            <person name="Submissions S."/>
        </authorList>
    </citation>
    <scope>NUCLEOTIDE SEQUENCE [LARGE SCALE GENOMIC DNA]</scope>
    <source>
        <strain evidence="2">DSM 45789</strain>
    </source>
</reference>
<keyword evidence="2" id="KW-1185">Reference proteome</keyword>
<dbReference type="RefSeq" id="WP_140413515.1">
    <property type="nucleotide sequence ID" value="NZ_FPAA01000001.1"/>
</dbReference>
<evidence type="ECO:0000313" key="2">
    <source>
        <dbReference type="Proteomes" id="UP000198660"/>
    </source>
</evidence>
<dbReference type="EMBL" id="FPAA01000001">
    <property type="protein sequence ID" value="SFS33144.1"/>
    <property type="molecule type" value="Genomic_DNA"/>
</dbReference>
<dbReference type="AlphaFoldDB" id="A0A1I6NYV9"/>
<organism evidence="1 2">
    <name type="scientific">Marininema halotolerans</name>
    <dbReference type="NCBI Taxonomy" id="1155944"/>
    <lineage>
        <taxon>Bacteria</taxon>
        <taxon>Bacillati</taxon>
        <taxon>Bacillota</taxon>
        <taxon>Bacilli</taxon>
        <taxon>Bacillales</taxon>
        <taxon>Thermoactinomycetaceae</taxon>
        <taxon>Marininema</taxon>
    </lineage>
</organism>
<proteinExistence type="predicted"/>
<dbReference type="Proteomes" id="UP000198660">
    <property type="component" value="Unassembled WGS sequence"/>
</dbReference>
<sequence length="149" mass="18061">MIQLEYRLYDKIKSHPLLYTYENVDEEEVSARMVCDWFIKENQVFERMTVEMAPPRCIIYVRAAVEEEVINREVLTHPEWQGMRLEVRQFKETAMIYPLIETIHFTRTSSLRLYIQSDYVFLQDQKWEKTSAEIDENRRVFVLYVRPVG</sequence>
<protein>
    <submittedName>
        <fullName evidence="1">Uncharacterized protein</fullName>
    </submittedName>
</protein>
<dbReference type="OrthoDB" id="1682087at2"/>
<evidence type="ECO:0000313" key="1">
    <source>
        <dbReference type="EMBL" id="SFS33144.1"/>
    </source>
</evidence>
<gene>
    <name evidence="1" type="ORF">SAMN05444972_101245</name>
</gene>